<reference evidence="1 2" key="1">
    <citation type="submission" date="2018-08" db="EMBL/GenBank/DDBJ databases">
        <title>Genome sequencing of X. nasturtii WHRI 8984.</title>
        <authorList>
            <person name="Studholme D.J."/>
            <person name="Mchugh J."/>
            <person name="Vicente J."/>
        </authorList>
    </citation>
    <scope>NUCLEOTIDE SEQUENCE [LARGE SCALE GENOMIC DNA]</scope>
    <source>
        <strain evidence="1 2">WHRI 8984</strain>
    </source>
</reference>
<evidence type="ECO:0000313" key="1">
    <source>
        <dbReference type="EMBL" id="RFF38811.1"/>
    </source>
</evidence>
<organism evidence="1 2">
    <name type="scientific">Xanthomonas nasturtii</name>
    <dbReference type="NCBI Taxonomy" id="1843581"/>
    <lineage>
        <taxon>Bacteria</taxon>
        <taxon>Pseudomonadati</taxon>
        <taxon>Pseudomonadota</taxon>
        <taxon>Gammaproteobacteria</taxon>
        <taxon>Lysobacterales</taxon>
        <taxon>Lysobacteraceae</taxon>
        <taxon>Xanthomonas</taxon>
    </lineage>
</organism>
<accession>A0A3E1KJD5</accession>
<dbReference type="AlphaFoldDB" id="A0A3E1KJD5"/>
<dbReference type="OrthoDB" id="6008696at2"/>
<comment type="caution">
    <text evidence="1">The sequence shown here is derived from an EMBL/GenBank/DDBJ whole genome shotgun (WGS) entry which is preliminary data.</text>
</comment>
<evidence type="ECO:0000313" key="2">
    <source>
        <dbReference type="Proteomes" id="UP000259570"/>
    </source>
</evidence>
<dbReference type="EMBL" id="QUZM01000019">
    <property type="protein sequence ID" value="RFF38811.1"/>
    <property type="molecule type" value="Genomic_DNA"/>
</dbReference>
<dbReference type="Proteomes" id="UP000259570">
    <property type="component" value="Unassembled WGS sequence"/>
</dbReference>
<gene>
    <name evidence="1" type="ORF">DZD52_11455</name>
</gene>
<name>A0A3E1KJD5_9XANT</name>
<sequence length="95" mass="9732">MTPAHPHRQHVVIAKRAAGLDVCMGGVSGRMCAQWGLAGARGNGVQLETSTRGELACRGTCSRRHAHLAGGDTISPAGNSAVDIARIVPAPDPVV</sequence>
<proteinExistence type="predicted"/>
<protein>
    <submittedName>
        <fullName evidence="1">Uncharacterized protein</fullName>
    </submittedName>
</protein>